<sequence length="171" mass="19473">MAFGGQLTKRQRSKLDTHDGSLEFLELPATSSSRKRHQTEEELALKRSEITRRRKNQSAQRAEQDKLDTINRLLKKQAGKRKKGAQDDDEGGEDTKKNEADNDEATITRNRYMTPTSYLRKPIIPLKEPAYPAARGKCSVTECDQQWKYRGIKSKKVACGLKHLKMIEAGV</sequence>
<feature type="compositionally biased region" description="Basic and acidic residues" evidence="1">
    <location>
        <begin position="38"/>
        <end position="51"/>
    </location>
</feature>
<dbReference type="EMBL" id="MCFF01000010">
    <property type="protein sequence ID" value="ORZ22817.1"/>
    <property type="molecule type" value="Genomic_DNA"/>
</dbReference>
<feature type="domain" description="INO80 complex subunit B-like conserved region" evidence="2">
    <location>
        <begin position="42"/>
        <end position="125"/>
    </location>
</feature>
<comment type="caution">
    <text evidence="3">The sequence shown here is derived from an EMBL/GenBank/DDBJ whole genome shotgun (WGS) entry which is preliminary data.</text>
</comment>
<dbReference type="AlphaFoldDB" id="A0A1Y2GTH2"/>
<proteinExistence type="predicted"/>
<dbReference type="PANTHER" id="PTHR21561:SF12">
    <property type="entry name" value="INO80 COMPLEX SUBUNIT B"/>
    <property type="match status" value="1"/>
</dbReference>
<dbReference type="PANTHER" id="PTHR21561">
    <property type="entry name" value="INO80 COMPLEX SUBUNIT B"/>
    <property type="match status" value="1"/>
</dbReference>
<dbReference type="InParanoid" id="A0A1Y2GTH2"/>
<dbReference type="InterPro" id="IPR029523">
    <property type="entry name" value="INO80B/Ies2"/>
</dbReference>
<keyword evidence="4" id="KW-1185">Reference proteome</keyword>
<protein>
    <recommendedName>
        <fullName evidence="2">INO80 complex subunit B-like conserved region domain-containing protein</fullName>
    </recommendedName>
</protein>
<dbReference type="RefSeq" id="XP_021883371.1">
    <property type="nucleotide sequence ID" value="XM_022020682.1"/>
</dbReference>
<dbReference type="GeneID" id="33562526"/>
<dbReference type="GO" id="GO:0006338">
    <property type="term" value="P:chromatin remodeling"/>
    <property type="evidence" value="ECO:0007669"/>
    <property type="project" value="InterPro"/>
</dbReference>
<organism evidence="3 4">
    <name type="scientific">Lobosporangium transversale</name>
    <dbReference type="NCBI Taxonomy" id="64571"/>
    <lineage>
        <taxon>Eukaryota</taxon>
        <taxon>Fungi</taxon>
        <taxon>Fungi incertae sedis</taxon>
        <taxon>Mucoromycota</taxon>
        <taxon>Mortierellomycotina</taxon>
        <taxon>Mortierellomycetes</taxon>
        <taxon>Mortierellales</taxon>
        <taxon>Mortierellaceae</taxon>
        <taxon>Lobosporangium</taxon>
    </lineage>
</organism>
<evidence type="ECO:0000259" key="2">
    <source>
        <dbReference type="SMART" id="SM01406"/>
    </source>
</evidence>
<evidence type="ECO:0000256" key="1">
    <source>
        <dbReference type="SAM" id="MobiDB-lite"/>
    </source>
</evidence>
<dbReference type="SMART" id="SM01406">
    <property type="entry name" value="PAPA-1"/>
    <property type="match status" value="1"/>
</dbReference>
<dbReference type="GO" id="GO:0031011">
    <property type="term" value="C:Ino80 complex"/>
    <property type="evidence" value="ECO:0007669"/>
    <property type="project" value="InterPro"/>
</dbReference>
<dbReference type="Pfam" id="PF04795">
    <property type="entry name" value="PAPA-1"/>
    <property type="match status" value="1"/>
</dbReference>
<reference evidence="3 4" key="1">
    <citation type="submission" date="2016-07" db="EMBL/GenBank/DDBJ databases">
        <title>Pervasive Adenine N6-methylation of Active Genes in Fungi.</title>
        <authorList>
            <consortium name="DOE Joint Genome Institute"/>
            <person name="Mondo S.J."/>
            <person name="Dannebaum R.O."/>
            <person name="Kuo R.C."/>
            <person name="Labutti K."/>
            <person name="Haridas S."/>
            <person name="Kuo A."/>
            <person name="Salamov A."/>
            <person name="Ahrendt S.R."/>
            <person name="Lipzen A."/>
            <person name="Sullivan W."/>
            <person name="Andreopoulos W.B."/>
            <person name="Clum A."/>
            <person name="Lindquist E."/>
            <person name="Daum C."/>
            <person name="Ramamoorthy G.K."/>
            <person name="Gryganskyi A."/>
            <person name="Culley D."/>
            <person name="Magnuson J.K."/>
            <person name="James T.Y."/>
            <person name="O'Malley M.A."/>
            <person name="Stajich J.E."/>
            <person name="Spatafora J.W."/>
            <person name="Visel A."/>
            <person name="Grigoriev I.V."/>
        </authorList>
    </citation>
    <scope>NUCLEOTIDE SEQUENCE [LARGE SCALE GENOMIC DNA]</scope>
    <source>
        <strain evidence="3 4">NRRL 3116</strain>
    </source>
</reference>
<dbReference type="Proteomes" id="UP000193648">
    <property type="component" value="Unassembled WGS sequence"/>
</dbReference>
<accession>A0A1Y2GTH2</accession>
<evidence type="ECO:0000313" key="4">
    <source>
        <dbReference type="Proteomes" id="UP000193648"/>
    </source>
</evidence>
<evidence type="ECO:0000313" key="3">
    <source>
        <dbReference type="EMBL" id="ORZ22817.1"/>
    </source>
</evidence>
<dbReference type="STRING" id="64571.A0A1Y2GTH2"/>
<dbReference type="OrthoDB" id="2021186at2759"/>
<feature type="region of interest" description="Disordered" evidence="1">
    <location>
        <begin position="1"/>
        <end position="111"/>
    </location>
</feature>
<name>A0A1Y2GTH2_9FUNG</name>
<gene>
    <name evidence="3" type="ORF">BCR41DRAFT_302666</name>
</gene>
<dbReference type="InterPro" id="IPR006880">
    <property type="entry name" value="INO80B_C"/>
</dbReference>
<feature type="compositionally biased region" description="Basic residues" evidence="1">
    <location>
        <begin position="73"/>
        <end position="83"/>
    </location>
</feature>